<dbReference type="Gene3D" id="3.40.630.30">
    <property type="match status" value="1"/>
</dbReference>
<dbReference type="PROSITE" id="PS51729">
    <property type="entry name" value="GNAT_YJDJ"/>
    <property type="match status" value="1"/>
</dbReference>
<sequence>MEPAPASDNFRFLDNQPMHRFELHVDGELAAFSEYNVLKTGLLFTHTEVLPAFEGRGIGSAIAAKALDEVRRRSLMAIPVCPFIAAFLRKHPEYQDVVSPESRRAYRI</sequence>
<dbReference type="EMBL" id="JABFCS010000002">
    <property type="protein sequence ID" value="NNU45424.1"/>
    <property type="molecule type" value="Genomic_DNA"/>
</dbReference>
<keyword evidence="3" id="KW-1185">Reference proteome</keyword>
<reference evidence="2 3" key="2">
    <citation type="submission" date="2020-06" db="EMBL/GenBank/DDBJ databases">
        <title>Ramlibacter rhizophilus sp. nov., isolated from rhizosphere soil of national flower Mugunghwa from South Korea.</title>
        <authorList>
            <person name="Zheng-Fei Y."/>
            <person name="Huan T."/>
        </authorList>
    </citation>
    <scope>NUCLEOTIDE SEQUENCE [LARGE SCALE GENOMIC DNA]</scope>
    <source>
        <strain evidence="2 3">B156</strain>
    </source>
</reference>
<dbReference type="AlphaFoldDB" id="A0A849KFV0"/>
<evidence type="ECO:0000313" key="3">
    <source>
        <dbReference type="Proteomes" id="UP000552954"/>
    </source>
</evidence>
<organism evidence="2 3">
    <name type="scientific">Ramlibacter montanisoli</name>
    <dbReference type="NCBI Taxonomy" id="2732512"/>
    <lineage>
        <taxon>Bacteria</taxon>
        <taxon>Pseudomonadati</taxon>
        <taxon>Pseudomonadota</taxon>
        <taxon>Betaproteobacteria</taxon>
        <taxon>Burkholderiales</taxon>
        <taxon>Comamonadaceae</taxon>
        <taxon>Ramlibacter</taxon>
    </lineage>
</organism>
<protein>
    <submittedName>
        <fullName evidence="2">N-acetyltransferase</fullName>
    </submittedName>
</protein>
<name>A0A849KFV0_9BURK</name>
<dbReference type="InterPro" id="IPR016181">
    <property type="entry name" value="Acyl_CoA_acyltransferase"/>
</dbReference>
<dbReference type="Proteomes" id="UP000552954">
    <property type="component" value="Unassembled WGS sequence"/>
</dbReference>
<dbReference type="PANTHER" id="PTHR31435">
    <property type="entry name" value="PROTEIN NATD1"/>
    <property type="match status" value="1"/>
</dbReference>
<dbReference type="InterPro" id="IPR045057">
    <property type="entry name" value="Gcn5-rel_NAT"/>
</dbReference>
<feature type="domain" description="N-acetyltransferase" evidence="1">
    <location>
        <begin position="13"/>
        <end position="99"/>
    </location>
</feature>
<proteinExistence type="predicted"/>
<evidence type="ECO:0000313" key="2">
    <source>
        <dbReference type="EMBL" id="NNU45424.1"/>
    </source>
</evidence>
<accession>A0A849KFV0</accession>
<dbReference type="SUPFAM" id="SSF55729">
    <property type="entry name" value="Acyl-CoA N-acyltransferases (Nat)"/>
    <property type="match status" value="1"/>
</dbReference>
<gene>
    <name evidence="2" type="ORF">HK415_23095</name>
</gene>
<dbReference type="GO" id="GO:0016740">
    <property type="term" value="F:transferase activity"/>
    <property type="evidence" value="ECO:0007669"/>
    <property type="project" value="UniProtKB-KW"/>
</dbReference>
<comment type="caution">
    <text evidence="2">The sequence shown here is derived from an EMBL/GenBank/DDBJ whole genome shotgun (WGS) entry which is preliminary data.</text>
</comment>
<dbReference type="PANTHER" id="PTHR31435:SF10">
    <property type="entry name" value="BSR4717 PROTEIN"/>
    <property type="match status" value="1"/>
</dbReference>
<keyword evidence="2" id="KW-0808">Transferase</keyword>
<dbReference type="Pfam" id="PF14542">
    <property type="entry name" value="Acetyltransf_CG"/>
    <property type="match status" value="1"/>
</dbReference>
<reference evidence="2 3" key="1">
    <citation type="submission" date="2020-05" db="EMBL/GenBank/DDBJ databases">
        <authorList>
            <person name="Khan S.A."/>
            <person name="Jeon C.O."/>
            <person name="Chun B.H."/>
        </authorList>
    </citation>
    <scope>NUCLEOTIDE SEQUENCE [LARGE SCALE GENOMIC DNA]</scope>
    <source>
        <strain evidence="2 3">B156</strain>
    </source>
</reference>
<dbReference type="InterPro" id="IPR031165">
    <property type="entry name" value="GNAT_YJDJ"/>
</dbReference>
<evidence type="ECO:0000259" key="1">
    <source>
        <dbReference type="PROSITE" id="PS51729"/>
    </source>
</evidence>
<dbReference type="CDD" id="cd04301">
    <property type="entry name" value="NAT_SF"/>
    <property type="match status" value="1"/>
</dbReference>